<keyword evidence="4 7" id="KW-0808">Transferase</keyword>
<proteinExistence type="inferred from homology"/>
<dbReference type="PROSITE" id="PS01295">
    <property type="entry name" value="ISPD"/>
    <property type="match status" value="1"/>
</dbReference>
<dbReference type="Pfam" id="PF01128">
    <property type="entry name" value="IspD"/>
    <property type="match status" value="1"/>
</dbReference>
<evidence type="ECO:0000313" key="8">
    <source>
        <dbReference type="EMBL" id="RZU98468.1"/>
    </source>
</evidence>
<organism evidence="8 9">
    <name type="scientific">Spiribacter vilamensis</name>
    <dbReference type="NCBI Taxonomy" id="531306"/>
    <lineage>
        <taxon>Bacteria</taxon>
        <taxon>Pseudomonadati</taxon>
        <taxon>Pseudomonadota</taxon>
        <taxon>Gammaproteobacteria</taxon>
        <taxon>Chromatiales</taxon>
        <taxon>Ectothiorhodospiraceae</taxon>
        <taxon>Spiribacter</taxon>
    </lineage>
</organism>
<dbReference type="AlphaFoldDB" id="A0A4Q8CZL3"/>
<feature type="site" description="Positions MEP for the nucleophilic attack" evidence="7">
    <location>
        <position position="159"/>
    </location>
</feature>
<dbReference type="CDD" id="cd02516">
    <property type="entry name" value="CDP-ME_synthetase"/>
    <property type="match status" value="1"/>
</dbReference>
<dbReference type="RefSeq" id="WP_207220490.1">
    <property type="nucleotide sequence ID" value="NZ_SHLI01000001.1"/>
</dbReference>
<evidence type="ECO:0000313" key="9">
    <source>
        <dbReference type="Proteomes" id="UP000292298"/>
    </source>
</evidence>
<gene>
    <name evidence="7" type="primary">ispD</name>
    <name evidence="8" type="ORF">EV698_0715</name>
</gene>
<dbReference type="SUPFAM" id="SSF53448">
    <property type="entry name" value="Nucleotide-diphospho-sugar transferases"/>
    <property type="match status" value="1"/>
</dbReference>
<dbReference type="InterPro" id="IPR001228">
    <property type="entry name" value="IspD"/>
</dbReference>
<dbReference type="NCBIfam" id="TIGR00453">
    <property type="entry name" value="ispD"/>
    <property type="match status" value="1"/>
</dbReference>
<evidence type="ECO:0000256" key="6">
    <source>
        <dbReference type="ARBA" id="ARBA00023229"/>
    </source>
</evidence>
<keyword evidence="5 7" id="KW-0548">Nucleotidyltransferase</keyword>
<evidence type="ECO:0000256" key="1">
    <source>
        <dbReference type="ARBA" id="ARBA00001282"/>
    </source>
</evidence>
<protein>
    <recommendedName>
        <fullName evidence="7">2-C-methyl-D-erythritol 4-phosphate cytidylyltransferase</fullName>
        <ecNumber evidence="7">2.7.7.60</ecNumber>
    </recommendedName>
    <alternativeName>
        <fullName evidence="7">4-diphosphocytidyl-2C-methyl-D-erythritol synthase</fullName>
    </alternativeName>
    <alternativeName>
        <fullName evidence="7">MEP cytidylyltransferase</fullName>
        <shortName evidence="7">MCT</shortName>
    </alternativeName>
</protein>
<dbReference type="EMBL" id="SHLI01000001">
    <property type="protein sequence ID" value="RZU98468.1"/>
    <property type="molecule type" value="Genomic_DNA"/>
</dbReference>
<comment type="function">
    <text evidence="7">Catalyzes the formation of 4-diphosphocytidyl-2-C-methyl-D-erythritol from CTP and 2-C-methyl-D-erythritol 4-phosphate (MEP).</text>
</comment>
<reference evidence="8 9" key="1">
    <citation type="submission" date="2019-02" db="EMBL/GenBank/DDBJ databases">
        <title>Genomic Encyclopedia of Type Strains, Phase IV (KMG-IV): sequencing the most valuable type-strain genomes for metagenomic binning, comparative biology and taxonomic classification.</title>
        <authorList>
            <person name="Goeker M."/>
        </authorList>
    </citation>
    <scope>NUCLEOTIDE SEQUENCE [LARGE SCALE GENOMIC DNA]</scope>
    <source>
        <strain evidence="8 9">DSM 21056</strain>
    </source>
</reference>
<feature type="site" description="Transition state stabilizer" evidence="7">
    <location>
        <position position="25"/>
    </location>
</feature>
<comment type="caution">
    <text evidence="8">The sequence shown here is derived from an EMBL/GenBank/DDBJ whole genome shotgun (WGS) entry which is preliminary data.</text>
</comment>
<evidence type="ECO:0000256" key="5">
    <source>
        <dbReference type="ARBA" id="ARBA00022695"/>
    </source>
</evidence>
<evidence type="ECO:0000256" key="3">
    <source>
        <dbReference type="ARBA" id="ARBA00009789"/>
    </source>
</evidence>
<feature type="site" description="Positions MEP for the nucleophilic attack" evidence="7">
    <location>
        <position position="213"/>
    </location>
</feature>
<dbReference type="UniPathway" id="UPA00056">
    <property type="reaction ID" value="UER00093"/>
</dbReference>
<dbReference type="GO" id="GO:0050518">
    <property type="term" value="F:2-C-methyl-D-erythritol 4-phosphate cytidylyltransferase activity"/>
    <property type="evidence" value="ECO:0007669"/>
    <property type="project" value="UniProtKB-UniRule"/>
</dbReference>
<evidence type="ECO:0000256" key="2">
    <source>
        <dbReference type="ARBA" id="ARBA00004787"/>
    </source>
</evidence>
<keyword evidence="6 7" id="KW-0414">Isoprene biosynthesis</keyword>
<evidence type="ECO:0000256" key="7">
    <source>
        <dbReference type="HAMAP-Rule" id="MF_00108"/>
    </source>
</evidence>
<dbReference type="PANTHER" id="PTHR32125:SF4">
    <property type="entry name" value="2-C-METHYL-D-ERYTHRITOL 4-PHOSPHATE CYTIDYLYLTRANSFERASE, CHLOROPLASTIC"/>
    <property type="match status" value="1"/>
</dbReference>
<dbReference type="InterPro" id="IPR050088">
    <property type="entry name" value="IspD/TarI_cytidylyltransf_bact"/>
</dbReference>
<comment type="similarity">
    <text evidence="3 7">Belongs to the IspD/TarI cytidylyltransferase family. IspD subfamily.</text>
</comment>
<dbReference type="FunFam" id="3.90.550.10:FF:000003">
    <property type="entry name" value="2-C-methyl-D-erythritol 4-phosphate cytidylyltransferase"/>
    <property type="match status" value="1"/>
</dbReference>
<dbReference type="HAMAP" id="MF_00108">
    <property type="entry name" value="IspD"/>
    <property type="match status" value="1"/>
</dbReference>
<feature type="site" description="Transition state stabilizer" evidence="7">
    <location>
        <position position="18"/>
    </location>
</feature>
<dbReference type="PANTHER" id="PTHR32125">
    <property type="entry name" value="2-C-METHYL-D-ERYTHRITOL 4-PHOSPHATE CYTIDYLYLTRANSFERASE, CHLOROPLASTIC"/>
    <property type="match status" value="1"/>
</dbReference>
<accession>A0A4Q8CZL3</accession>
<dbReference type="GO" id="GO:0019288">
    <property type="term" value="P:isopentenyl diphosphate biosynthetic process, methylerythritol 4-phosphate pathway"/>
    <property type="evidence" value="ECO:0007669"/>
    <property type="project" value="UniProtKB-UniRule"/>
</dbReference>
<dbReference type="Proteomes" id="UP000292298">
    <property type="component" value="Unassembled WGS sequence"/>
</dbReference>
<dbReference type="InterPro" id="IPR018294">
    <property type="entry name" value="ISPD_synthase_CS"/>
</dbReference>
<comment type="pathway">
    <text evidence="2 7">Isoprenoid biosynthesis; isopentenyl diphosphate biosynthesis via DXP pathway; isopentenyl diphosphate from 1-deoxy-D-xylulose 5-phosphate: step 2/6.</text>
</comment>
<comment type="catalytic activity">
    <reaction evidence="1 7">
        <text>2-C-methyl-D-erythritol 4-phosphate + CTP + H(+) = 4-CDP-2-C-methyl-D-erythritol + diphosphate</text>
        <dbReference type="Rhea" id="RHEA:13429"/>
        <dbReference type="ChEBI" id="CHEBI:15378"/>
        <dbReference type="ChEBI" id="CHEBI:33019"/>
        <dbReference type="ChEBI" id="CHEBI:37563"/>
        <dbReference type="ChEBI" id="CHEBI:57823"/>
        <dbReference type="ChEBI" id="CHEBI:58262"/>
        <dbReference type="EC" id="2.7.7.60"/>
    </reaction>
</comment>
<name>A0A4Q8CZL3_9GAMM</name>
<dbReference type="Gene3D" id="3.90.550.10">
    <property type="entry name" value="Spore Coat Polysaccharide Biosynthesis Protein SpsA, Chain A"/>
    <property type="match status" value="1"/>
</dbReference>
<dbReference type="InterPro" id="IPR034683">
    <property type="entry name" value="IspD/TarI"/>
</dbReference>
<dbReference type="InterPro" id="IPR029044">
    <property type="entry name" value="Nucleotide-diphossugar_trans"/>
</dbReference>
<dbReference type="EC" id="2.7.7.60" evidence="7"/>
<sequence length="236" mass="25370">MTEYRLWGVIVAAGTSRRMGSVRPKQYHAIAGRPVLAWSVDALLGIPAIAGVMIVRSADDTCLEAVMPRGDPRWRDCIGGGERQASVQAGLAALRDWGADATDRVLVHDAARPAVTQGDIRRLIDHVGDDPDGGLLAAPVRDTLKRADDEGRVASTPSRDGLWQAMTPQLFPLGRLESALAMASGAVVTDEAQAMERLGARPRLVAGDPGNIKYTYPDDARWLAWALDRQRAGDEA</sequence>
<evidence type="ECO:0000256" key="4">
    <source>
        <dbReference type="ARBA" id="ARBA00022679"/>
    </source>
</evidence>
<keyword evidence="9" id="KW-1185">Reference proteome</keyword>